<dbReference type="GO" id="GO:0005737">
    <property type="term" value="C:cytoplasm"/>
    <property type="evidence" value="ECO:0007669"/>
    <property type="project" value="TreeGrafter"/>
</dbReference>
<dbReference type="InterPro" id="IPR041546">
    <property type="entry name" value="ClpA/ClpB_AAA_lid"/>
</dbReference>
<dbReference type="Gene3D" id="3.40.50.300">
    <property type="entry name" value="P-loop containing nucleotide triphosphate hydrolases"/>
    <property type="match status" value="2"/>
</dbReference>
<keyword evidence="3 10" id="KW-0547">Nucleotide-binding</keyword>
<evidence type="ECO:0000259" key="12">
    <source>
        <dbReference type="PROSITE" id="PS51903"/>
    </source>
</evidence>
<evidence type="ECO:0000313" key="14">
    <source>
        <dbReference type="Proteomes" id="UP000199009"/>
    </source>
</evidence>
<evidence type="ECO:0000256" key="6">
    <source>
        <dbReference type="ARBA" id="ARBA00023054"/>
    </source>
</evidence>
<keyword evidence="7 10" id="KW-0143">Chaperone</keyword>
<dbReference type="CDD" id="cd00009">
    <property type="entry name" value="AAA"/>
    <property type="match status" value="1"/>
</dbReference>
<dbReference type="InterPro" id="IPR019489">
    <property type="entry name" value="Clp_ATPase_C"/>
</dbReference>
<dbReference type="SMART" id="SM01086">
    <property type="entry name" value="ClpB_D2-small"/>
    <property type="match status" value="1"/>
</dbReference>
<dbReference type="InterPro" id="IPR003959">
    <property type="entry name" value="ATPase_AAA_core"/>
</dbReference>
<dbReference type="PROSITE" id="PS51903">
    <property type="entry name" value="CLP_R"/>
    <property type="match status" value="1"/>
</dbReference>
<evidence type="ECO:0000256" key="7">
    <source>
        <dbReference type="ARBA" id="ARBA00023186"/>
    </source>
</evidence>
<reference evidence="13 14" key="1">
    <citation type="submission" date="2016-10" db="EMBL/GenBank/DDBJ databases">
        <authorList>
            <person name="de Groot N.N."/>
        </authorList>
    </citation>
    <scope>NUCLEOTIDE SEQUENCE [LARGE SCALE GENOMIC DNA]</scope>
    <source>
        <strain evidence="13 14">DSM 23142</strain>
    </source>
</reference>
<dbReference type="InterPro" id="IPR036628">
    <property type="entry name" value="Clp_N_dom_sf"/>
</dbReference>
<dbReference type="Proteomes" id="UP000199009">
    <property type="component" value="Chromosome I"/>
</dbReference>
<dbReference type="GO" id="GO:0034605">
    <property type="term" value="P:cellular response to heat"/>
    <property type="evidence" value="ECO:0007669"/>
    <property type="project" value="TreeGrafter"/>
</dbReference>
<dbReference type="Pfam" id="PF02861">
    <property type="entry name" value="Clp_N"/>
    <property type="match status" value="1"/>
</dbReference>
<dbReference type="SUPFAM" id="SSF81923">
    <property type="entry name" value="Double Clp-N motif"/>
    <property type="match status" value="1"/>
</dbReference>
<dbReference type="GO" id="GO:0005524">
    <property type="term" value="F:ATP binding"/>
    <property type="evidence" value="ECO:0007669"/>
    <property type="project" value="UniProtKB-KW"/>
</dbReference>
<dbReference type="InterPro" id="IPR050130">
    <property type="entry name" value="ClpA_ClpB"/>
</dbReference>
<dbReference type="GO" id="GO:0006508">
    <property type="term" value="P:proteolysis"/>
    <property type="evidence" value="ECO:0007669"/>
    <property type="project" value="UniProtKB-KW"/>
</dbReference>
<feature type="domain" description="Clp R" evidence="12">
    <location>
        <begin position="38"/>
        <end position="181"/>
    </location>
</feature>
<dbReference type="PROSITE" id="PS00871">
    <property type="entry name" value="CLPAB_2"/>
    <property type="match status" value="1"/>
</dbReference>
<dbReference type="Pfam" id="PF17871">
    <property type="entry name" value="AAA_lid_9"/>
    <property type="match status" value="1"/>
</dbReference>
<organism evidence="13 14">
    <name type="scientific">Microbacterium pygmaeum</name>
    <dbReference type="NCBI Taxonomy" id="370764"/>
    <lineage>
        <taxon>Bacteria</taxon>
        <taxon>Bacillati</taxon>
        <taxon>Actinomycetota</taxon>
        <taxon>Actinomycetes</taxon>
        <taxon>Micrococcales</taxon>
        <taxon>Microbacteriaceae</taxon>
        <taxon>Microbacterium</taxon>
    </lineage>
</organism>
<dbReference type="SUPFAM" id="SSF52540">
    <property type="entry name" value="P-loop containing nucleoside triphosphate hydrolases"/>
    <property type="match status" value="2"/>
</dbReference>
<evidence type="ECO:0000256" key="4">
    <source>
        <dbReference type="ARBA" id="ARBA00022840"/>
    </source>
</evidence>
<dbReference type="Pfam" id="PF07724">
    <property type="entry name" value="AAA_2"/>
    <property type="match status" value="1"/>
</dbReference>
<dbReference type="FunFam" id="3.40.50.300:FF:000025">
    <property type="entry name" value="ATP-dependent Clp protease subunit"/>
    <property type="match status" value="1"/>
</dbReference>
<dbReference type="STRING" id="370764.SAMN04489810_1844"/>
<dbReference type="InterPro" id="IPR028299">
    <property type="entry name" value="ClpA/B_CS2"/>
</dbReference>
<feature type="compositionally biased region" description="Polar residues" evidence="11">
    <location>
        <begin position="178"/>
        <end position="189"/>
    </location>
</feature>
<keyword evidence="13" id="KW-0378">Hydrolase</keyword>
<accession>A0A1G7YSZ9</accession>
<dbReference type="PANTHER" id="PTHR11638">
    <property type="entry name" value="ATP-DEPENDENT CLP PROTEASE"/>
    <property type="match status" value="1"/>
</dbReference>
<sequence>MPGDFTPEDAENGASAFDDFLARYIDGERARASRSIDLTRFLSRRTQEFLQAAGAFALERGQHELDALHVLRVLVAEAPAKDAVERIGADPQAIARAVEQRLPQASDPANVEGAVITPSVQRALFHAFQVARSAGSTYVDPEHLFFALVLGQDAPAGQILAQAGVTADALVQGARETVTPSGTPSTEQGQDAAASETPMLDRFGTDLTERARNGRLDPVIGREDEIEQTVEILSRRTKNNPVLVGEAGVGKTAIVEGLAQAIVAGAVPEQLRDKRVIALDLPAMLAGTRYRGDFEERLTKTMDEISTLSGELILFIDEVHTVVGAGGGGDGAMDAGNILKPRLARGELHLVGATTLKEYRVIEKDPALERRFQPVRVGEPSIEDAVLILRGLRPAYEEHHAVRFTDDALRAAVELSDRYLPDRVLPDKAIDLIDQAGARLRLQLGLKVDVSGLIARLAELEADKNAAVSAEHYEEASRIRDAIADVQGKLETATASARATTGTEEAVVGEPEIAAVISRSTGIPVKRLTESERERLATLEDELHGRVIGQDDAVTAVAKAVRRNRTGMGDAHRPVGSFLFLGPTGVGKTELAKALASSLFDDEGAVIRFDMSEFGERHTVSRLVGAPPGYVGYDEAGQLTERVRRNPYSIVLFDEIEKAHPDVFNLLLQVLDDGRLTDGQGRTVDFRNTVIVMTSNIGSELLASRSGAIGFIADGGGATGFGSEDDLRVRVMGRLREAMRPEFLNRIDEVVLFRKLDKPQLREIVRLLIGATEQRLSRREVSLELTDAAVDWLVEHGYEPEYGARPLRRVIQREVDDRIAELFVSGQLSDGGAVRADASAGALVVTAISELAAAA</sequence>
<keyword evidence="4 10" id="KW-0067">ATP-binding</keyword>
<keyword evidence="13" id="KW-0645">Protease</keyword>
<evidence type="ECO:0000256" key="5">
    <source>
        <dbReference type="ARBA" id="ARBA00023016"/>
    </source>
</evidence>
<dbReference type="Pfam" id="PF00004">
    <property type="entry name" value="AAA"/>
    <property type="match status" value="1"/>
</dbReference>
<dbReference type="FunFam" id="3.40.50.300:FF:000010">
    <property type="entry name" value="Chaperone clpB 1, putative"/>
    <property type="match status" value="1"/>
</dbReference>
<dbReference type="OrthoDB" id="9803641at2"/>
<comment type="similarity">
    <text evidence="1 10">Belongs to the ClpA/ClpB family.</text>
</comment>
<dbReference type="Gene3D" id="1.10.8.60">
    <property type="match status" value="2"/>
</dbReference>
<dbReference type="InterPro" id="IPR001270">
    <property type="entry name" value="ClpA/B"/>
</dbReference>
<dbReference type="InterPro" id="IPR018368">
    <property type="entry name" value="ClpA/B_CS1"/>
</dbReference>
<evidence type="ECO:0000256" key="9">
    <source>
        <dbReference type="PROSITE-ProRule" id="PRU01251"/>
    </source>
</evidence>
<keyword evidence="5" id="KW-0346">Stress response</keyword>
<dbReference type="AlphaFoldDB" id="A0A1G7YSZ9"/>
<dbReference type="GO" id="GO:0016887">
    <property type="term" value="F:ATP hydrolysis activity"/>
    <property type="evidence" value="ECO:0007669"/>
    <property type="project" value="InterPro"/>
</dbReference>
<dbReference type="InterPro" id="IPR003593">
    <property type="entry name" value="AAA+_ATPase"/>
</dbReference>
<keyword evidence="14" id="KW-1185">Reference proteome</keyword>
<dbReference type="SMART" id="SM00382">
    <property type="entry name" value="AAA"/>
    <property type="match status" value="2"/>
</dbReference>
<feature type="region of interest" description="Disordered" evidence="11">
    <location>
        <begin position="177"/>
        <end position="197"/>
    </location>
</feature>
<evidence type="ECO:0000256" key="2">
    <source>
        <dbReference type="ARBA" id="ARBA00022737"/>
    </source>
</evidence>
<evidence type="ECO:0000313" key="13">
    <source>
        <dbReference type="EMBL" id="SDG99495.1"/>
    </source>
</evidence>
<protein>
    <submittedName>
        <fullName evidence="13">ATP-dependent Clp protease ATP-binding subunit ClpC</fullName>
    </submittedName>
</protein>
<dbReference type="PROSITE" id="PS00870">
    <property type="entry name" value="CLPAB_1"/>
    <property type="match status" value="1"/>
</dbReference>
<name>A0A1G7YSZ9_9MICO</name>
<gene>
    <name evidence="13" type="ORF">SAMN04489810_1844</name>
</gene>
<dbReference type="InterPro" id="IPR027417">
    <property type="entry name" value="P-loop_NTPase"/>
</dbReference>
<dbReference type="InterPro" id="IPR004176">
    <property type="entry name" value="Clp_R_N"/>
</dbReference>
<dbReference type="Pfam" id="PF10431">
    <property type="entry name" value="ClpB_D2-small"/>
    <property type="match status" value="1"/>
</dbReference>
<dbReference type="Gene3D" id="4.10.860.10">
    <property type="entry name" value="UVR domain"/>
    <property type="match status" value="1"/>
</dbReference>
<dbReference type="Gene3D" id="1.10.1780.10">
    <property type="entry name" value="Clp, N-terminal domain"/>
    <property type="match status" value="1"/>
</dbReference>
<keyword evidence="6" id="KW-0175">Coiled coil</keyword>
<evidence type="ECO:0000256" key="1">
    <source>
        <dbReference type="ARBA" id="ARBA00008675"/>
    </source>
</evidence>
<evidence type="ECO:0000256" key="3">
    <source>
        <dbReference type="ARBA" id="ARBA00022741"/>
    </source>
</evidence>
<evidence type="ECO:0000256" key="10">
    <source>
        <dbReference type="RuleBase" id="RU004432"/>
    </source>
</evidence>
<dbReference type="PANTHER" id="PTHR11638:SF18">
    <property type="entry name" value="HEAT SHOCK PROTEIN 104"/>
    <property type="match status" value="1"/>
</dbReference>
<dbReference type="EMBL" id="LT629692">
    <property type="protein sequence ID" value="SDG99495.1"/>
    <property type="molecule type" value="Genomic_DNA"/>
</dbReference>
<comment type="subunit">
    <text evidence="8">Homohexamer. The oligomerization is ATP-dependent.</text>
</comment>
<dbReference type="GO" id="GO:0008233">
    <property type="term" value="F:peptidase activity"/>
    <property type="evidence" value="ECO:0007669"/>
    <property type="project" value="UniProtKB-KW"/>
</dbReference>
<evidence type="ECO:0000256" key="11">
    <source>
        <dbReference type="SAM" id="MobiDB-lite"/>
    </source>
</evidence>
<evidence type="ECO:0000256" key="8">
    <source>
        <dbReference type="ARBA" id="ARBA00026057"/>
    </source>
</evidence>
<proteinExistence type="inferred from homology"/>
<dbReference type="CDD" id="cd19499">
    <property type="entry name" value="RecA-like_ClpB_Hsp104-like"/>
    <property type="match status" value="1"/>
</dbReference>
<dbReference type="PRINTS" id="PR00300">
    <property type="entry name" value="CLPPROTEASEA"/>
</dbReference>
<dbReference type="RefSeq" id="WP_091489001.1">
    <property type="nucleotide sequence ID" value="NZ_LT629692.1"/>
</dbReference>
<keyword evidence="2 9" id="KW-0677">Repeat</keyword>